<accession>A0ABM8VCQ2</accession>
<evidence type="ECO:0000256" key="4">
    <source>
        <dbReference type="ARBA" id="ARBA00022741"/>
    </source>
</evidence>
<keyword evidence="5" id="KW-0418">Kinase</keyword>
<keyword evidence="4" id="KW-0547">Nucleotide-binding</keyword>
<protein>
    <recommendedName>
        <fullName evidence="2">histidine kinase</fullName>
        <ecNumber evidence="2">2.7.13.3</ecNumber>
    </recommendedName>
</protein>
<feature type="coiled-coil region" evidence="8">
    <location>
        <begin position="349"/>
        <end position="376"/>
    </location>
</feature>
<keyword evidence="3" id="KW-0808">Transferase</keyword>
<dbReference type="InterPro" id="IPR005467">
    <property type="entry name" value="His_kinase_dom"/>
</dbReference>
<dbReference type="PANTHER" id="PTHR24421:SF40">
    <property type="entry name" value="SENSOR HISTIDINE KINASE YHCY"/>
    <property type="match status" value="1"/>
</dbReference>
<evidence type="ECO:0000256" key="7">
    <source>
        <dbReference type="ARBA" id="ARBA00023012"/>
    </source>
</evidence>
<evidence type="ECO:0000256" key="5">
    <source>
        <dbReference type="ARBA" id="ARBA00022777"/>
    </source>
</evidence>
<dbReference type="SMART" id="SM00387">
    <property type="entry name" value="HATPase_c"/>
    <property type="match status" value="1"/>
</dbReference>
<dbReference type="Proteomes" id="UP000730618">
    <property type="component" value="Unassembled WGS sequence"/>
</dbReference>
<keyword evidence="6" id="KW-0067">ATP-binding</keyword>
<dbReference type="PROSITE" id="PS50109">
    <property type="entry name" value="HIS_KIN"/>
    <property type="match status" value="1"/>
</dbReference>
<evidence type="ECO:0000256" key="1">
    <source>
        <dbReference type="ARBA" id="ARBA00000085"/>
    </source>
</evidence>
<name>A0ABM8VCQ2_9BACL</name>
<feature type="domain" description="Histidine kinase" evidence="9">
    <location>
        <begin position="475"/>
        <end position="565"/>
    </location>
</feature>
<dbReference type="Pfam" id="PF13185">
    <property type="entry name" value="GAF_2"/>
    <property type="match status" value="1"/>
</dbReference>
<dbReference type="InterPro" id="IPR003594">
    <property type="entry name" value="HATPase_dom"/>
</dbReference>
<gene>
    <name evidence="10" type="ORF">PAECIP111802_01096</name>
</gene>
<dbReference type="PANTHER" id="PTHR24421">
    <property type="entry name" value="NITRATE/NITRITE SENSOR PROTEIN NARX-RELATED"/>
    <property type="match status" value="1"/>
</dbReference>
<dbReference type="InterPro" id="IPR011712">
    <property type="entry name" value="Sig_transdc_His_kin_sub3_dim/P"/>
</dbReference>
<organism evidence="10 11">
    <name type="scientific">Paenibacillus allorhizosphaerae</name>
    <dbReference type="NCBI Taxonomy" id="2849866"/>
    <lineage>
        <taxon>Bacteria</taxon>
        <taxon>Bacillati</taxon>
        <taxon>Bacillota</taxon>
        <taxon>Bacilli</taxon>
        <taxon>Bacillales</taxon>
        <taxon>Paenibacillaceae</taxon>
        <taxon>Paenibacillus</taxon>
    </lineage>
</organism>
<keyword evidence="8" id="KW-0175">Coiled coil</keyword>
<evidence type="ECO:0000256" key="8">
    <source>
        <dbReference type="SAM" id="Coils"/>
    </source>
</evidence>
<dbReference type="Pfam" id="PF02518">
    <property type="entry name" value="HATPase_c"/>
    <property type="match status" value="1"/>
</dbReference>
<evidence type="ECO:0000256" key="2">
    <source>
        <dbReference type="ARBA" id="ARBA00012438"/>
    </source>
</evidence>
<comment type="caution">
    <text evidence="10">The sequence shown here is derived from an EMBL/GenBank/DDBJ whole genome shotgun (WGS) entry which is preliminary data.</text>
</comment>
<dbReference type="InterPro" id="IPR050482">
    <property type="entry name" value="Sensor_HK_TwoCompSys"/>
</dbReference>
<evidence type="ECO:0000259" key="9">
    <source>
        <dbReference type="PROSITE" id="PS50109"/>
    </source>
</evidence>
<sequence length="570" mass="61601">MKEPRVHELITLKTIAEALNQSNELSPMLNTVLEKLLALTGLTAGWIFLYDKEMVHLIQGRSGNPVYACVADYGLPPALQHSDKQPMRCGSCWCLDRFRSGRLHNAVNILNCKRLENAVEYQWGDTMGITHHATVPLQTGDRKIGILNVAAPGKSHFTDEELALLQSVAFQIGGAIERMRLYAGELRRADLFARLGEFSRSLSASASDATAASSSRLFERAAALIGAHFDWPVAAIFEPAGADFVLRAVCSDGRTSVPNARLPRDAAGWLGSAAHARRFISAAGDEPAALTGRGELRQSLPQLSAALAAPVPFAGYRAAGVLVVGDDNASELHRVDGEVLEAIGEQLAAAVEGARLEENRRELARLEERNRLARDLHDSVSQMLFSISMTAKGVESLLNGRTPDLGLSRSAVKEMQSLSHHALKEMRSLIMQLRPQGLEGGLVTALRAYGEKLNLNVHAQLGGVRELPSSVEDALWRIGQEALNNICKHAGTGEAEIALELSPNEAVLRVSDRGRGIAKRRASANRGAIGLLTMRERAEALGGRFTLTSAYRKGTTVEVSIPLSPPNYSS</sequence>
<dbReference type="InterPro" id="IPR003018">
    <property type="entry name" value="GAF"/>
</dbReference>
<evidence type="ECO:0000256" key="6">
    <source>
        <dbReference type="ARBA" id="ARBA00022840"/>
    </source>
</evidence>
<keyword evidence="11" id="KW-1185">Reference proteome</keyword>
<proteinExistence type="predicted"/>
<keyword evidence="7" id="KW-0902">Two-component regulatory system</keyword>
<dbReference type="Pfam" id="PF07730">
    <property type="entry name" value="HisKA_3"/>
    <property type="match status" value="1"/>
</dbReference>
<dbReference type="CDD" id="cd16917">
    <property type="entry name" value="HATPase_UhpB-NarQ-NarX-like"/>
    <property type="match status" value="1"/>
</dbReference>
<comment type="catalytic activity">
    <reaction evidence="1">
        <text>ATP + protein L-histidine = ADP + protein N-phospho-L-histidine.</text>
        <dbReference type="EC" id="2.7.13.3"/>
    </reaction>
</comment>
<evidence type="ECO:0000313" key="10">
    <source>
        <dbReference type="EMBL" id="CAG7624748.1"/>
    </source>
</evidence>
<dbReference type="RefSeq" id="WP_218097427.1">
    <property type="nucleotide sequence ID" value="NZ_CAJVCE010000002.1"/>
</dbReference>
<evidence type="ECO:0000313" key="11">
    <source>
        <dbReference type="Proteomes" id="UP000730618"/>
    </source>
</evidence>
<dbReference type="EMBL" id="CAJVCE010000002">
    <property type="protein sequence ID" value="CAG7624748.1"/>
    <property type="molecule type" value="Genomic_DNA"/>
</dbReference>
<reference evidence="10 11" key="1">
    <citation type="submission" date="2021-06" db="EMBL/GenBank/DDBJ databases">
        <authorList>
            <person name="Criscuolo A."/>
        </authorList>
    </citation>
    <scope>NUCLEOTIDE SEQUENCE [LARGE SCALE GENOMIC DNA]</scope>
    <source>
        <strain evidence="11">CIP 111802</strain>
    </source>
</reference>
<evidence type="ECO:0000256" key="3">
    <source>
        <dbReference type="ARBA" id="ARBA00022679"/>
    </source>
</evidence>
<dbReference type="EC" id="2.7.13.3" evidence="2"/>
<dbReference type="SMART" id="SM00065">
    <property type="entry name" value="GAF"/>
    <property type="match status" value="2"/>
</dbReference>